<reference evidence="14" key="1">
    <citation type="journal article" date="2023" name="Mol. Phylogenet. Evol.">
        <title>Genome-scale phylogeny and comparative genomics of the fungal order Sordariales.</title>
        <authorList>
            <person name="Hensen N."/>
            <person name="Bonometti L."/>
            <person name="Westerberg I."/>
            <person name="Brannstrom I.O."/>
            <person name="Guillou S."/>
            <person name="Cros-Aarteil S."/>
            <person name="Calhoun S."/>
            <person name="Haridas S."/>
            <person name="Kuo A."/>
            <person name="Mondo S."/>
            <person name="Pangilinan J."/>
            <person name="Riley R."/>
            <person name="LaButti K."/>
            <person name="Andreopoulos B."/>
            <person name="Lipzen A."/>
            <person name="Chen C."/>
            <person name="Yan M."/>
            <person name="Daum C."/>
            <person name="Ng V."/>
            <person name="Clum A."/>
            <person name="Steindorff A."/>
            <person name="Ohm R.A."/>
            <person name="Martin F."/>
            <person name="Silar P."/>
            <person name="Natvig D.O."/>
            <person name="Lalanne C."/>
            <person name="Gautier V."/>
            <person name="Ament-Velasquez S.L."/>
            <person name="Kruys A."/>
            <person name="Hutchinson M.I."/>
            <person name="Powell A.J."/>
            <person name="Barry K."/>
            <person name="Miller A.N."/>
            <person name="Grigoriev I.V."/>
            <person name="Debuchy R."/>
            <person name="Gladieux P."/>
            <person name="Hiltunen Thoren M."/>
            <person name="Johannesson H."/>
        </authorList>
    </citation>
    <scope>NUCLEOTIDE SEQUENCE</scope>
    <source>
        <strain evidence="14">PSN324</strain>
    </source>
</reference>
<evidence type="ECO:0000313" key="14">
    <source>
        <dbReference type="EMBL" id="KAK4466610.1"/>
    </source>
</evidence>
<comment type="similarity">
    <text evidence="4">Belongs to the UPP synthase family.</text>
</comment>
<keyword evidence="15" id="KW-1185">Reference proteome</keyword>
<dbReference type="PANTHER" id="PTHR21528">
    <property type="entry name" value="DEHYDRODOLICHYL DIPHOSPHATE SYNTHASE COMPLEX SUBUNIT NUS1"/>
    <property type="match status" value="1"/>
</dbReference>
<comment type="caution">
    <text evidence="14">The sequence shown here is derived from an EMBL/GenBank/DDBJ whole genome shotgun (WGS) entry which is preliminary data.</text>
</comment>
<dbReference type="GO" id="GO:0005789">
    <property type="term" value="C:endoplasmic reticulum membrane"/>
    <property type="evidence" value="ECO:0007669"/>
    <property type="project" value="UniProtKB-SubCell"/>
</dbReference>
<dbReference type="AlphaFoldDB" id="A0AAV9I461"/>
<evidence type="ECO:0000256" key="3">
    <source>
        <dbReference type="ARBA" id="ARBA00004922"/>
    </source>
</evidence>
<proteinExistence type="inferred from homology"/>
<accession>A0AAV9I461</accession>
<evidence type="ECO:0000256" key="2">
    <source>
        <dbReference type="ARBA" id="ARBA00004586"/>
    </source>
</evidence>
<gene>
    <name evidence="14" type="ORF">QBC42DRAFT_258494</name>
</gene>
<sequence>MPLKAKDLDVYRKDERIGHKLLTPEERIKFIKPYLPTPPPPPSKLHKADAGKVRRGRIGVRRFLRRNFHLFVFTSIHFFFSLYIRARQAYHAISDRISSILKHHHHNPQLIESDVKHLSRLPTHLSVILTLEDGGRGLEKLLNDAADIAAWCASAGIPQLSIYEKTGILKGYIPEAHRAIGQRLQAYFGANYPLLTTAAPHVPPEETALPSHRLSDRNPPKKLSILFISAEDGRDSVVDLTKTLAEMSQRGKIETSDITMELVDAELSESVMGEPDLLILFSPHVELAGYPPWQIRLTEIFHVQDNKEVGYQVFKRGLYNYARAQMRMGR</sequence>
<dbReference type="GO" id="GO:0045547">
    <property type="term" value="F:ditrans,polycis-polyprenyl diphosphate synthase [(2E,6E)-farnesyl diphosphate specific] activity"/>
    <property type="evidence" value="ECO:0007669"/>
    <property type="project" value="UniProtKB-EC"/>
</dbReference>
<reference evidence="14" key="2">
    <citation type="submission" date="2023-06" db="EMBL/GenBank/DDBJ databases">
        <authorList>
            <consortium name="Lawrence Berkeley National Laboratory"/>
            <person name="Mondo S.J."/>
            <person name="Hensen N."/>
            <person name="Bonometti L."/>
            <person name="Westerberg I."/>
            <person name="Brannstrom I.O."/>
            <person name="Guillou S."/>
            <person name="Cros-Aarteil S."/>
            <person name="Calhoun S."/>
            <person name="Haridas S."/>
            <person name="Kuo A."/>
            <person name="Pangilinan J."/>
            <person name="Riley R."/>
            <person name="Labutti K."/>
            <person name="Andreopoulos B."/>
            <person name="Lipzen A."/>
            <person name="Chen C."/>
            <person name="Yanf M."/>
            <person name="Daum C."/>
            <person name="Ng V."/>
            <person name="Clum A."/>
            <person name="Steindorff A."/>
            <person name="Ohm R."/>
            <person name="Martin F."/>
            <person name="Silar P."/>
            <person name="Natvig D."/>
            <person name="Lalanne C."/>
            <person name="Gautier V."/>
            <person name="Ament-Velasquez S.L."/>
            <person name="Kruys A."/>
            <person name="Hutchinson M.I."/>
            <person name="Powell A.J."/>
            <person name="Barry K."/>
            <person name="Miller A.N."/>
            <person name="Grigoriev I.V."/>
            <person name="Debuchy R."/>
            <person name="Gladieux P."/>
            <person name="Thoren M.H."/>
            <person name="Johannesson H."/>
        </authorList>
    </citation>
    <scope>NUCLEOTIDE SEQUENCE</scope>
    <source>
        <strain evidence="14">PSN324</strain>
    </source>
</reference>
<evidence type="ECO:0000256" key="5">
    <source>
        <dbReference type="ARBA" id="ARBA00012596"/>
    </source>
</evidence>
<dbReference type="SUPFAM" id="SSF64005">
    <property type="entry name" value="Undecaprenyl diphosphate synthase"/>
    <property type="match status" value="1"/>
</dbReference>
<protein>
    <recommendedName>
        <fullName evidence="5">ditrans,polycis-polyprenyl diphosphate synthase [(2E,6E)-farnesyldiphosphate specific]</fullName>
        <ecNumber evidence="5">2.5.1.87</ecNumber>
    </recommendedName>
</protein>
<dbReference type="InterPro" id="IPR038887">
    <property type="entry name" value="Nus1/NgBR"/>
</dbReference>
<dbReference type="GO" id="GO:1904423">
    <property type="term" value="C:dehydrodolichyl diphosphate synthase complex"/>
    <property type="evidence" value="ECO:0007669"/>
    <property type="project" value="InterPro"/>
</dbReference>
<evidence type="ECO:0000256" key="6">
    <source>
        <dbReference type="ARBA" id="ARBA00022679"/>
    </source>
</evidence>
<comment type="catalytic activity">
    <reaction evidence="12">
        <text>n isopentenyl diphosphate + (2E,6E)-farnesyl diphosphate = a di-trans,poly-cis-polyprenyl diphosphate + n diphosphate</text>
        <dbReference type="Rhea" id="RHEA:53008"/>
        <dbReference type="Rhea" id="RHEA-COMP:19494"/>
        <dbReference type="ChEBI" id="CHEBI:33019"/>
        <dbReference type="ChEBI" id="CHEBI:128769"/>
        <dbReference type="ChEBI" id="CHEBI:136960"/>
        <dbReference type="ChEBI" id="CHEBI:175763"/>
        <dbReference type="EC" id="2.5.1.87"/>
    </reaction>
</comment>
<dbReference type="InterPro" id="IPR036424">
    <property type="entry name" value="UPP_synth-like_sf"/>
</dbReference>
<evidence type="ECO:0000256" key="12">
    <source>
        <dbReference type="ARBA" id="ARBA00047353"/>
    </source>
</evidence>
<name>A0AAV9I461_9PEZI</name>
<dbReference type="EMBL" id="MU864930">
    <property type="protein sequence ID" value="KAK4466610.1"/>
    <property type="molecule type" value="Genomic_DNA"/>
</dbReference>
<evidence type="ECO:0000256" key="1">
    <source>
        <dbReference type="ARBA" id="ARBA00001946"/>
    </source>
</evidence>
<organism evidence="14 15">
    <name type="scientific">Cladorrhinum samala</name>
    <dbReference type="NCBI Taxonomy" id="585594"/>
    <lineage>
        <taxon>Eukaryota</taxon>
        <taxon>Fungi</taxon>
        <taxon>Dikarya</taxon>
        <taxon>Ascomycota</taxon>
        <taxon>Pezizomycotina</taxon>
        <taxon>Sordariomycetes</taxon>
        <taxon>Sordariomycetidae</taxon>
        <taxon>Sordariales</taxon>
        <taxon>Podosporaceae</taxon>
        <taxon>Cladorrhinum</taxon>
    </lineage>
</organism>
<evidence type="ECO:0000256" key="8">
    <source>
        <dbReference type="ARBA" id="ARBA00022824"/>
    </source>
</evidence>
<dbReference type="EC" id="2.5.1.87" evidence="5"/>
<evidence type="ECO:0000256" key="9">
    <source>
        <dbReference type="ARBA" id="ARBA00022842"/>
    </source>
</evidence>
<evidence type="ECO:0000256" key="13">
    <source>
        <dbReference type="SAM" id="Phobius"/>
    </source>
</evidence>
<keyword evidence="8" id="KW-0256">Endoplasmic reticulum</keyword>
<evidence type="ECO:0000256" key="10">
    <source>
        <dbReference type="ARBA" id="ARBA00022989"/>
    </source>
</evidence>
<comment type="cofactor">
    <cofactor evidence="1">
        <name>Mg(2+)</name>
        <dbReference type="ChEBI" id="CHEBI:18420"/>
    </cofactor>
</comment>
<dbReference type="PANTHER" id="PTHR21528:SF0">
    <property type="entry name" value="DEHYDRODOLICHYL DIPHOSPHATE SYNTHASE COMPLEX SUBUNIT NUS1"/>
    <property type="match status" value="1"/>
</dbReference>
<dbReference type="Gene3D" id="3.40.1180.10">
    <property type="entry name" value="Decaprenyl diphosphate synthase-like"/>
    <property type="match status" value="1"/>
</dbReference>
<evidence type="ECO:0000256" key="4">
    <source>
        <dbReference type="ARBA" id="ARBA00005432"/>
    </source>
</evidence>
<feature type="transmembrane region" description="Helical" evidence="13">
    <location>
        <begin position="67"/>
        <end position="84"/>
    </location>
</feature>
<comment type="pathway">
    <text evidence="3">Protein modification; protein glycosylation.</text>
</comment>
<evidence type="ECO:0000256" key="11">
    <source>
        <dbReference type="ARBA" id="ARBA00023136"/>
    </source>
</evidence>
<comment type="subcellular location">
    <subcellularLocation>
        <location evidence="2">Endoplasmic reticulum membrane</location>
    </subcellularLocation>
</comment>
<keyword evidence="10 13" id="KW-1133">Transmembrane helix</keyword>
<evidence type="ECO:0000313" key="15">
    <source>
        <dbReference type="Proteomes" id="UP001321749"/>
    </source>
</evidence>
<keyword evidence="6" id="KW-0808">Transferase</keyword>
<evidence type="ECO:0000256" key="7">
    <source>
        <dbReference type="ARBA" id="ARBA00022692"/>
    </source>
</evidence>
<keyword evidence="7 13" id="KW-0812">Transmembrane</keyword>
<dbReference type="Proteomes" id="UP001321749">
    <property type="component" value="Unassembled WGS sequence"/>
</dbReference>
<keyword evidence="11 13" id="KW-0472">Membrane</keyword>
<keyword evidence="9" id="KW-0460">Magnesium</keyword>